<evidence type="ECO:0000313" key="10">
    <source>
        <dbReference type="EMBL" id="AWV89680.1"/>
    </source>
</evidence>
<dbReference type="EMBL" id="CP030032">
    <property type="protein sequence ID" value="AWV89680.1"/>
    <property type="molecule type" value="Genomic_DNA"/>
</dbReference>
<dbReference type="Gene3D" id="3.10.20.80">
    <property type="entry name" value="Translation initiation factor 3 (IF-3), N-terminal domain"/>
    <property type="match status" value="1"/>
</dbReference>
<comment type="subcellular location">
    <subcellularLocation>
        <location evidence="4 6">Cytoplasm</location>
    </subcellularLocation>
</comment>
<evidence type="ECO:0000256" key="6">
    <source>
        <dbReference type="RuleBase" id="RU000646"/>
    </source>
</evidence>
<evidence type="ECO:0000313" key="11">
    <source>
        <dbReference type="Proteomes" id="UP000249799"/>
    </source>
</evidence>
<dbReference type="PANTHER" id="PTHR10938">
    <property type="entry name" value="TRANSLATION INITIATION FACTOR IF-3"/>
    <property type="match status" value="1"/>
</dbReference>
<dbReference type="Pfam" id="PF05198">
    <property type="entry name" value="IF3_N"/>
    <property type="match status" value="1"/>
</dbReference>
<evidence type="ECO:0000256" key="1">
    <source>
        <dbReference type="ARBA" id="ARBA00005439"/>
    </source>
</evidence>
<dbReference type="GO" id="GO:0005737">
    <property type="term" value="C:cytoplasm"/>
    <property type="evidence" value="ECO:0007669"/>
    <property type="project" value="UniProtKB-SubCell"/>
</dbReference>
<evidence type="ECO:0000256" key="2">
    <source>
        <dbReference type="ARBA" id="ARBA00022540"/>
    </source>
</evidence>
<gene>
    <name evidence="4" type="primary">infC</name>
    <name evidence="10" type="ORF">DN745_10145</name>
</gene>
<dbReference type="GO" id="GO:0032790">
    <property type="term" value="P:ribosome disassembly"/>
    <property type="evidence" value="ECO:0007669"/>
    <property type="project" value="TreeGrafter"/>
</dbReference>
<keyword evidence="3 4" id="KW-0648">Protein biosynthesis</keyword>
<dbReference type="AlphaFoldDB" id="A0A2Z4FLH8"/>
<dbReference type="FunFam" id="3.10.20.80:FF:000001">
    <property type="entry name" value="Translation initiation factor IF-3"/>
    <property type="match status" value="1"/>
</dbReference>
<accession>A0A2Z4FLH8</accession>
<evidence type="ECO:0000256" key="3">
    <source>
        <dbReference type="ARBA" id="ARBA00022917"/>
    </source>
</evidence>
<evidence type="ECO:0000256" key="5">
    <source>
        <dbReference type="NCBIfam" id="TIGR00168"/>
    </source>
</evidence>
<dbReference type="OrthoDB" id="9806014at2"/>
<dbReference type="SUPFAM" id="SSF54364">
    <property type="entry name" value="Translation initiation factor IF3, N-terminal domain"/>
    <property type="match status" value="1"/>
</dbReference>
<dbReference type="PANTHER" id="PTHR10938:SF0">
    <property type="entry name" value="TRANSLATION INITIATION FACTOR IF-3, MITOCHONDRIAL"/>
    <property type="match status" value="1"/>
</dbReference>
<dbReference type="NCBIfam" id="TIGR00168">
    <property type="entry name" value="infC"/>
    <property type="match status" value="1"/>
</dbReference>
<keyword evidence="2 4" id="KW-0396">Initiation factor</keyword>
<dbReference type="GO" id="GO:0003743">
    <property type="term" value="F:translation initiation factor activity"/>
    <property type="evidence" value="ECO:0007669"/>
    <property type="project" value="UniProtKB-UniRule"/>
</dbReference>
<organism evidence="10 11">
    <name type="scientific">Bradymonas sediminis</name>
    <dbReference type="NCBI Taxonomy" id="1548548"/>
    <lineage>
        <taxon>Bacteria</taxon>
        <taxon>Deltaproteobacteria</taxon>
        <taxon>Bradymonadales</taxon>
        <taxon>Bradymonadaceae</taxon>
        <taxon>Bradymonas</taxon>
    </lineage>
</organism>
<dbReference type="Proteomes" id="UP000249799">
    <property type="component" value="Chromosome"/>
</dbReference>
<keyword evidence="11" id="KW-1185">Reference proteome</keyword>
<feature type="domain" description="Translation initiation factor 3 C-terminal" evidence="8">
    <location>
        <begin position="93"/>
        <end position="180"/>
    </location>
</feature>
<feature type="region of interest" description="Disordered" evidence="7">
    <location>
        <begin position="1"/>
        <end position="21"/>
    </location>
</feature>
<name>A0A2Z4FLH8_9DELT</name>
<sequence>MARPSSRNQNSRNSDTHRTNREIRYDEVRLIGADGEQLGVLSSQEALLKAQEEDLDLVEVAPNAKPPVCRIMDYGKYKYQQSKKESKKTDNVSLKTVRMRPKTDDHDLQTKLNRAQKFLEKGNQVRFVMQMRGRERKYTDMWVESLGKIMADLGEQMTRDIKVVAPPQSQGWQITSIVEPA</sequence>
<dbReference type="InterPro" id="IPR036788">
    <property type="entry name" value="T_IF-3_C_sf"/>
</dbReference>
<dbReference type="Pfam" id="PF00707">
    <property type="entry name" value="IF3_C"/>
    <property type="match status" value="1"/>
</dbReference>
<dbReference type="KEGG" id="bsed:DN745_10145"/>
<evidence type="ECO:0000259" key="8">
    <source>
        <dbReference type="Pfam" id="PF00707"/>
    </source>
</evidence>
<dbReference type="RefSeq" id="WP_111334540.1">
    <property type="nucleotide sequence ID" value="NZ_CP030032.1"/>
</dbReference>
<reference evidence="10 11" key="1">
    <citation type="submission" date="2018-06" db="EMBL/GenBank/DDBJ databases">
        <title>Lujinxingia sediminis gen. nov. sp. nov., a new facultative anaerobic member of the class Deltaproteobacteria, and proposal of Lujinxingaceae fam. nov.</title>
        <authorList>
            <person name="Guo L.-Y."/>
            <person name="Li C.-M."/>
            <person name="Wang S."/>
            <person name="Du Z.-J."/>
        </authorList>
    </citation>
    <scope>NUCLEOTIDE SEQUENCE [LARGE SCALE GENOMIC DNA]</scope>
    <source>
        <strain evidence="10 11">FA350</strain>
    </source>
</reference>
<dbReference type="GO" id="GO:0043022">
    <property type="term" value="F:ribosome binding"/>
    <property type="evidence" value="ECO:0007669"/>
    <property type="project" value="TreeGrafter"/>
</dbReference>
<comment type="function">
    <text evidence="4 6">IF-3 binds to the 30S ribosomal subunit and shifts the equilibrium between 70S ribosomes and their 50S and 30S subunits in favor of the free subunits, thus enhancing the availability of 30S subunits on which protein synthesis initiation begins.</text>
</comment>
<evidence type="ECO:0000256" key="7">
    <source>
        <dbReference type="SAM" id="MobiDB-lite"/>
    </source>
</evidence>
<evidence type="ECO:0000259" key="9">
    <source>
        <dbReference type="Pfam" id="PF05198"/>
    </source>
</evidence>
<protein>
    <recommendedName>
        <fullName evidence="4 5">Translation initiation factor IF-3</fullName>
    </recommendedName>
</protein>
<dbReference type="Gene3D" id="3.30.110.10">
    <property type="entry name" value="Translation initiation factor 3 (IF-3), C-terminal domain"/>
    <property type="match status" value="1"/>
</dbReference>
<dbReference type="InterPro" id="IPR019814">
    <property type="entry name" value="Translation_initiation_fac_3_N"/>
</dbReference>
<dbReference type="InterPro" id="IPR019815">
    <property type="entry name" value="Translation_initiation_fac_3_C"/>
</dbReference>
<feature type="domain" description="Translation initiation factor 3 N-terminal" evidence="9">
    <location>
        <begin position="19"/>
        <end position="87"/>
    </location>
</feature>
<evidence type="ECO:0000256" key="4">
    <source>
        <dbReference type="HAMAP-Rule" id="MF_00080"/>
    </source>
</evidence>
<comment type="similarity">
    <text evidence="1 4 6">Belongs to the IF-3 family.</text>
</comment>
<dbReference type="InterPro" id="IPR019813">
    <property type="entry name" value="Translation_initiation_fac3_CS"/>
</dbReference>
<dbReference type="PROSITE" id="PS00938">
    <property type="entry name" value="IF3"/>
    <property type="match status" value="1"/>
</dbReference>
<comment type="subunit">
    <text evidence="4 6">Monomer.</text>
</comment>
<keyword evidence="4" id="KW-0963">Cytoplasm</keyword>
<dbReference type="InterPro" id="IPR001288">
    <property type="entry name" value="Translation_initiation_fac_3"/>
</dbReference>
<dbReference type="SUPFAM" id="SSF55200">
    <property type="entry name" value="Translation initiation factor IF3, C-terminal domain"/>
    <property type="match status" value="1"/>
</dbReference>
<feature type="compositionally biased region" description="Low complexity" evidence="7">
    <location>
        <begin position="1"/>
        <end position="13"/>
    </location>
</feature>
<dbReference type="HAMAP" id="MF_00080">
    <property type="entry name" value="IF_3"/>
    <property type="match status" value="1"/>
</dbReference>
<dbReference type="InterPro" id="IPR036787">
    <property type="entry name" value="T_IF-3_N_sf"/>
</dbReference>
<proteinExistence type="inferred from homology"/>